<evidence type="ECO:0000256" key="1">
    <source>
        <dbReference type="SAM" id="Coils"/>
    </source>
</evidence>
<accession>A0A6J6BCX2</accession>
<keyword evidence="1" id="KW-0175">Coiled coil</keyword>
<sequence length="405" mass="44354">MTTTEFGRVDSENNVYVIEPNGERKVGQYPNVTAEEALAHFTQKYEALEGAVKLLEQRVNKKADADSISKAAAKLTIDLIEPNVVGNLQALRERVLTLAPRIQDLLNSKKAENQEAIAAALASREAIAAKAEEIAARDLSKVIWKDLSATLTALFEEWQAAQKNGPRVPKSEADAIWKRFQTARNKVESAKRAFFAEAGTKAKAAKANKDSIVKRAEDLVAKGSDAVVEYRKLLDEWKAAGRTKNDDALWVKFKAAGDAIYAAKSEKMAVVSASQSEALTAKLALLEEAKAIDTNKDLAAAKRLLAAIQDRWEKAGRVSKNDLAKTEDKLRAIETAVKNAERDHWKSTDPVAKARKDDVTIKLEEAIAKLERELAGATDKKKIAEISEAVAARKSWLEVVRAGAK</sequence>
<organism evidence="2">
    <name type="scientific">freshwater metagenome</name>
    <dbReference type="NCBI Taxonomy" id="449393"/>
    <lineage>
        <taxon>unclassified sequences</taxon>
        <taxon>metagenomes</taxon>
        <taxon>ecological metagenomes</taxon>
    </lineage>
</organism>
<evidence type="ECO:0000313" key="2">
    <source>
        <dbReference type="EMBL" id="CAB4536802.1"/>
    </source>
</evidence>
<protein>
    <submittedName>
        <fullName evidence="2">Unannotated protein</fullName>
    </submittedName>
</protein>
<feature type="coiled-coil region" evidence="1">
    <location>
        <begin position="38"/>
        <end position="65"/>
    </location>
</feature>
<proteinExistence type="predicted"/>
<dbReference type="Pfam" id="PF03993">
    <property type="entry name" value="DUF349"/>
    <property type="match status" value="3"/>
</dbReference>
<feature type="coiled-coil region" evidence="1">
    <location>
        <begin position="323"/>
        <end position="387"/>
    </location>
</feature>
<dbReference type="InterPro" id="IPR007139">
    <property type="entry name" value="DUF349"/>
</dbReference>
<name>A0A6J6BCX2_9ZZZZ</name>
<reference evidence="2" key="1">
    <citation type="submission" date="2020-05" db="EMBL/GenBank/DDBJ databases">
        <authorList>
            <person name="Chiriac C."/>
            <person name="Salcher M."/>
            <person name="Ghai R."/>
            <person name="Kavagutti S V."/>
        </authorList>
    </citation>
    <scope>NUCLEOTIDE SEQUENCE</scope>
</reference>
<dbReference type="EMBL" id="CAEZSN010000020">
    <property type="protein sequence ID" value="CAB4536802.1"/>
    <property type="molecule type" value="Genomic_DNA"/>
</dbReference>
<gene>
    <name evidence="2" type="ORF">UFOPK1433_00281</name>
</gene>
<dbReference type="AlphaFoldDB" id="A0A6J6BCX2"/>